<keyword evidence="1" id="KW-0446">Lipid-binding</keyword>
<dbReference type="SUPFAM" id="SSF47699">
    <property type="entry name" value="Bifunctional inhibitor/lipid-transfer protein/seed storage 2S albumin"/>
    <property type="match status" value="1"/>
</dbReference>
<dbReference type="KEGG" id="egu:105061023"/>
<accession>A0A6I9SPA6</accession>
<keyword evidence="4" id="KW-1185">Reference proteome</keyword>
<dbReference type="GeneID" id="105061023"/>
<dbReference type="PANTHER" id="PTHR33076">
    <property type="entry name" value="NON-SPECIFIC LIPID-TRANSFER PROTEIN 2-RELATED"/>
    <property type="match status" value="1"/>
</dbReference>
<dbReference type="PROSITE" id="PS51257">
    <property type="entry name" value="PROKAR_LIPOPROTEIN"/>
    <property type="match status" value="1"/>
</dbReference>
<dbReference type="Gene3D" id="1.10.110.10">
    <property type="entry name" value="Plant lipid-transfer and hydrophobic proteins"/>
    <property type="match status" value="1"/>
</dbReference>
<evidence type="ECO:0000313" key="4">
    <source>
        <dbReference type="Proteomes" id="UP000504607"/>
    </source>
</evidence>
<keyword evidence="1" id="KW-0813">Transport</keyword>
<name>A0A6I9SPA6_ELAGV</name>
<feature type="chain" id="PRO_5026678937" description="Non-specific lipid-transfer protein" evidence="2">
    <location>
        <begin position="25"/>
        <end position="122"/>
    </location>
</feature>
<dbReference type="InParanoid" id="A0A6I9SPA6"/>
<dbReference type="PRINTS" id="PR00382">
    <property type="entry name" value="LIPIDTRNSFER"/>
</dbReference>
<feature type="domain" description="Bifunctional inhibitor/plant lipid transfer protein/seed storage helical" evidence="3">
    <location>
        <begin position="33"/>
        <end position="118"/>
    </location>
</feature>
<feature type="signal peptide" evidence="2">
    <location>
        <begin position="1"/>
        <end position="24"/>
    </location>
</feature>
<dbReference type="InterPro" id="IPR016140">
    <property type="entry name" value="Bifunc_inhib/LTP/seed_store"/>
</dbReference>
<dbReference type="Pfam" id="PF00234">
    <property type="entry name" value="Tryp_alpha_amyl"/>
    <property type="match status" value="1"/>
</dbReference>
<proteinExistence type="inferred from homology"/>
<protein>
    <recommendedName>
        <fullName evidence="1">Non-specific lipid-transfer protein</fullName>
    </recommendedName>
</protein>
<dbReference type="AlphaFoldDB" id="A0A6I9SPA6"/>
<dbReference type="InterPro" id="IPR000528">
    <property type="entry name" value="Plant_nsLTP"/>
</dbReference>
<gene>
    <name evidence="5" type="primary">LOC105061023</name>
</gene>
<evidence type="ECO:0000259" key="3">
    <source>
        <dbReference type="SMART" id="SM00499"/>
    </source>
</evidence>
<evidence type="ECO:0000313" key="5">
    <source>
        <dbReference type="RefSeq" id="XP_010943236.1"/>
    </source>
</evidence>
<dbReference type="OrthoDB" id="1876592at2759"/>
<dbReference type="GO" id="GO:0008289">
    <property type="term" value="F:lipid binding"/>
    <property type="evidence" value="ECO:0007669"/>
    <property type="project" value="UniProtKB-KW"/>
</dbReference>
<comment type="function">
    <text evidence="1">Plant non-specific lipid-transfer proteins transfer phospholipids as well as galactolipids across membranes. May play a role in wax or cutin deposition in the cell walls of expanding epidermal cells and certain secretory tissues.</text>
</comment>
<evidence type="ECO:0000256" key="1">
    <source>
        <dbReference type="RuleBase" id="RU000628"/>
    </source>
</evidence>
<sequence>MASNSVRCTAWAVAAVLLVVVVSAASTGTAVSCGDAVNALIPCGSYLVGSGKAEPSPQCCNSAKELNRMATTVEERRALCRCLKQTEPSLGVKPERARHLLPACKVNLNIPISPDVDCTRIT</sequence>
<keyword evidence="2" id="KW-0732">Signal</keyword>
<dbReference type="CDD" id="cd01960">
    <property type="entry name" value="nsLTP1"/>
    <property type="match status" value="1"/>
</dbReference>
<evidence type="ECO:0000256" key="2">
    <source>
        <dbReference type="SAM" id="SignalP"/>
    </source>
</evidence>
<dbReference type="SMART" id="SM00499">
    <property type="entry name" value="AAI"/>
    <property type="match status" value="1"/>
</dbReference>
<reference evidence="5" key="1">
    <citation type="submission" date="2025-08" db="UniProtKB">
        <authorList>
            <consortium name="RefSeq"/>
        </authorList>
    </citation>
    <scope>IDENTIFICATION</scope>
</reference>
<dbReference type="Proteomes" id="UP000504607">
    <property type="component" value="Unplaced"/>
</dbReference>
<dbReference type="RefSeq" id="XP_010943236.1">
    <property type="nucleotide sequence ID" value="XM_010944934.3"/>
</dbReference>
<dbReference type="InterPro" id="IPR036312">
    <property type="entry name" value="Bifun_inhib/LTP/seed_sf"/>
</dbReference>
<dbReference type="GO" id="GO:0006869">
    <property type="term" value="P:lipid transport"/>
    <property type="evidence" value="ECO:0007669"/>
    <property type="project" value="InterPro"/>
</dbReference>
<organism evidence="4 5">
    <name type="scientific">Elaeis guineensis var. tenera</name>
    <name type="common">Oil palm</name>
    <dbReference type="NCBI Taxonomy" id="51953"/>
    <lineage>
        <taxon>Eukaryota</taxon>
        <taxon>Viridiplantae</taxon>
        <taxon>Streptophyta</taxon>
        <taxon>Embryophyta</taxon>
        <taxon>Tracheophyta</taxon>
        <taxon>Spermatophyta</taxon>
        <taxon>Magnoliopsida</taxon>
        <taxon>Liliopsida</taxon>
        <taxon>Arecaceae</taxon>
        <taxon>Arecoideae</taxon>
        <taxon>Cocoseae</taxon>
        <taxon>Elaeidinae</taxon>
        <taxon>Elaeis</taxon>
    </lineage>
</organism>
<comment type="similarity">
    <text evidence="1">Belongs to the plant LTP family.</text>
</comment>